<evidence type="ECO:0000256" key="1">
    <source>
        <dbReference type="ARBA" id="ARBA00006046"/>
    </source>
</evidence>
<accession>A0A914E6M2</accession>
<sequence length="563" mass="62639">MKKLLNSITFSKIVYIRKFTQNSKEFKKKYDVIIIGGGHNGLTAAAYLSKAGKKVCVLERRHVLGGAAVTEEIVPGFKFSRASYLLGLFRPLVMQELNLKEHGLKYHAQDPFSFTPVRNSNKSLLLGGDMKENLKEIAKFSKKDAEAFPKYEDYMMSIGKTIEGIFDQEPLNWDPNRSKMQNLKKFYEFYKSMKHVRIDDAKALQEVMFTSVGKVLDKWFENDVIKGTLSYDGVIGVPYGPYNDGTGYVLLHHVIGSVSETPGVWGIVYGGMGSVSNAIASAAKSFGAELFTESEVSEILVENGHSRGVKLSSGKEILADTVLSNATPKITFLDLLSPIHLNADFLKQVNTTDFTSTPVTKINVALKELPNFTCRPNIGNNPMPHHQANIHINCESMEVIQQAYEDFKGGNFSKRTLIELVLPSSVDRTIVPDEKSHVALIFTQYTPYELKNGKWDQEMKDTYAKHVFSEIDVHAPNFSKSVIGYEVLPPPELEKVFNMSGGNIFHGVMSPHQLYWLRPLKGYSNYQTPIKGLYLCGCGTHPGGGVTGGPGRLSALKVLEDTK</sequence>
<dbReference type="InterPro" id="IPR036188">
    <property type="entry name" value="FAD/NAD-bd_sf"/>
</dbReference>
<dbReference type="SUPFAM" id="SSF51905">
    <property type="entry name" value="FAD/NAD(P)-binding domain"/>
    <property type="match status" value="1"/>
</dbReference>
<dbReference type="Gene3D" id="3.50.50.60">
    <property type="entry name" value="FAD/NAD(P)-binding domain"/>
    <property type="match status" value="2"/>
</dbReference>
<proteinExistence type="inferred from homology"/>
<dbReference type="WBParaSite" id="ACRNAN_scaffold6065.g29158.t1">
    <property type="protein sequence ID" value="ACRNAN_scaffold6065.g29158.t1"/>
    <property type="gene ID" value="ACRNAN_scaffold6065.g29158"/>
</dbReference>
<evidence type="ECO:0000313" key="3">
    <source>
        <dbReference type="WBParaSite" id="ACRNAN_scaffold6065.g29158.t1"/>
    </source>
</evidence>
<dbReference type="PANTHER" id="PTHR10668">
    <property type="entry name" value="PHYTOENE DEHYDROGENASE"/>
    <property type="match status" value="1"/>
</dbReference>
<organism evidence="2 3">
    <name type="scientific">Acrobeloides nanus</name>
    <dbReference type="NCBI Taxonomy" id="290746"/>
    <lineage>
        <taxon>Eukaryota</taxon>
        <taxon>Metazoa</taxon>
        <taxon>Ecdysozoa</taxon>
        <taxon>Nematoda</taxon>
        <taxon>Chromadorea</taxon>
        <taxon>Rhabditida</taxon>
        <taxon>Tylenchina</taxon>
        <taxon>Cephalobomorpha</taxon>
        <taxon>Cephaloboidea</taxon>
        <taxon>Cephalobidae</taxon>
        <taxon>Acrobeloides</taxon>
    </lineage>
</organism>
<reference evidence="3" key="1">
    <citation type="submission" date="2022-11" db="UniProtKB">
        <authorList>
            <consortium name="WormBaseParasite"/>
        </authorList>
    </citation>
    <scope>IDENTIFICATION</scope>
</reference>
<dbReference type="Pfam" id="PF13450">
    <property type="entry name" value="NAD_binding_8"/>
    <property type="match status" value="1"/>
</dbReference>
<name>A0A914E6M2_9BILA</name>
<evidence type="ECO:0000313" key="2">
    <source>
        <dbReference type="Proteomes" id="UP000887540"/>
    </source>
</evidence>
<protein>
    <submittedName>
        <fullName evidence="3">Amine oxidase domain-containing protein</fullName>
    </submittedName>
</protein>
<comment type="similarity">
    <text evidence="1">Belongs to the carotenoid/retinoid oxidoreductase family.</text>
</comment>
<dbReference type="AlphaFoldDB" id="A0A914E6M2"/>
<dbReference type="PANTHER" id="PTHR10668:SF103">
    <property type="entry name" value="PYRIDINE NUCLEOTIDE-DISULFIDE OXIDOREDUCTASE DOMAIN-CONTAINING PROTEIN 2"/>
    <property type="match status" value="1"/>
</dbReference>
<keyword evidence="2" id="KW-1185">Reference proteome</keyword>
<dbReference type="Proteomes" id="UP000887540">
    <property type="component" value="Unplaced"/>
</dbReference>